<accession>A0A2T4TY17</accession>
<feature type="site" description="Transition state stabilizer" evidence="9">
    <location>
        <position position="212"/>
    </location>
</feature>
<keyword evidence="13" id="KW-1185">Reference proteome</keyword>
<dbReference type="Pfam" id="PF04413">
    <property type="entry name" value="Glycos_transf_N"/>
    <property type="match status" value="1"/>
</dbReference>
<comment type="function">
    <text evidence="10">Involved in lipopolysaccharide (LPS) biosynthesis. Catalyzes the transfer of 3-deoxy-D-manno-octulosonate (Kdo) residue(s) from CMP-Kdo to lipid IV(A), the tetraacyldisaccharide-1,4'-bisphosphate precursor of lipid A.</text>
</comment>
<dbReference type="GO" id="GO:0005886">
    <property type="term" value="C:plasma membrane"/>
    <property type="evidence" value="ECO:0007669"/>
    <property type="project" value="UniProtKB-SubCell"/>
</dbReference>
<protein>
    <recommendedName>
        <fullName evidence="4 10">3-deoxy-D-manno-octulosonic acid transferase</fullName>
        <shortName evidence="10">Kdo transferase</shortName>
        <ecNumber evidence="3 10">2.4.99.12</ecNumber>
    </recommendedName>
    <alternativeName>
        <fullName evidence="6 10">Lipid IV(A) 3-deoxy-D-manno-octulosonic acid transferase</fullName>
    </alternativeName>
</protein>
<dbReference type="InterPro" id="IPR039901">
    <property type="entry name" value="Kdotransferase"/>
</dbReference>
<dbReference type="Gene3D" id="3.40.50.2000">
    <property type="entry name" value="Glycogen Phosphorylase B"/>
    <property type="match status" value="1"/>
</dbReference>
<evidence type="ECO:0000259" key="11">
    <source>
        <dbReference type="Pfam" id="PF04413"/>
    </source>
</evidence>
<dbReference type="GO" id="GO:0009244">
    <property type="term" value="P:lipopolysaccharide core region biosynthetic process"/>
    <property type="evidence" value="ECO:0007669"/>
    <property type="project" value="UniProtKB-UniRule"/>
</dbReference>
<comment type="caution">
    <text evidence="12">The sequence shown here is derived from an EMBL/GenBank/DDBJ whole genome shotgun (WGS) entry which is preliminary data.</text>
</comment>
<evidence type="ECO:0000256" key="2">
    <source>
        <dbReference type="ARBA" id="ARBA00006380"/>
    </source>
</evidence>
<gene>
    <name evidence="12" type="ORF">CLG94_06790</name>
</gene>
<dbReference type="InterPro" id="IPR007507">
    <property type="entry name" value="Glycos_transf_N"/>
</dbReference>
<sequence length="428" mass="47090">MYSVYTLLLTLVLLVWSPSIILRALRSPYYREGWRERLGCYPKPLLSRLQAVQPVWIHAVSVGEVGAASVLANLWTARRPTLPLLVSTVTGTGREVARRTFPQAAAVVYFPIDLPMIVHRAIATVRPRLILLTETEIWPNFLYECAASRIPVAIINGRISERSFSRYCLVRPFIRRVLQRVDLFCMQTGTDAKRILALGASPERVHVVGNLKVDAAPHADASSLAEQWRRELHIEAEIPILVAGSTHAGEEEVLLQVFGRLRGEFPDLLLILAPRHPERVTQVETMVADYGLTAVRRSALAQGRGDAKEVILVDTVGELSTLYAVGSISFVGGSLIPRGGHNLLEPALYGRPILFGPHMENFAEASAYLIEWGAAIQVSDAADLTRQLAILLRDPAARESMGQAAMAALAAHHGACERTVALLEKFVL</sequence>
<dbReference type="FunFam" id="3.40.50.2000:FF:000032">
    <property type="entry name" value="3-deoxy-D-manno-octulosonic acid transferase"/>
    <property type="match status" value="1"/>
</dbReference>
<reference evidence="12 13" key="1">
    <citation type="submission" date="2017-09" db="EMBL/GenBank/DDBJ databases">
        <title>Bloom of a denitrifying methanotroph, Candidatus Methylomirabilis limnetica, in a deep stratified lake.</title>
        <authorList>
            <person name="Graf J.S."/>
            <person name="Marchant H.K."/>
            <person name="Tienken D."/>
            <person name="Hach P.F."/>
            <person name="Brand A."/>
            <person name="Schubert C.J."/>
            <person name="Kuypers M.M."/>
            <person name="Milucka J."/>
        </authorList>
    </citation>
    <scope>NUCLEOTIDE SEQUENCE [LARGE SCALE GENOMIC DNA]</scope>
    <source>
        <strain evidence="12 13">Zug</strain>
    </source>
</reference>
<reference evidence="13" key="2">
    <citation type="journal article" date="2018" name="Environ. Microbiol.">
        <title>Bloom of a denitrifying methanotroph, 'Candidatus Methylomirabilis limnetica', in a deep stratified lake.</title>
        <authorList>
            <person name="Graf J.S."/>
            <person name="Mayr M.J."/>
            <person name="Marchant H.K."/>
            <person name="Tienken D."/>
            <person name="Hach P.F."/>
            <person name="Brand A."/>
            <person name="Schubert C.J."/>
            <person name="Kuypers M.M."/>
            <person name="Milucka J."/>
        </authorList>
    </citation>
    <scope>NUCLEOTIDE SEQUENCE [LARGE SCALE GENOMIC DNA]</scope>
    <source>
        <strain evidence="13">Zug</strain>
    </source>
</reference>
<organism evidence="12 13">
    <name type="scientific">Candidatus Methylomirabilis limnetica</name>
    <dbReference type="NCBI Taxonomy" id="2033718"/>
    <lineage>
        <taxon>Bacteria</taxon>
        <taxon>Candidatus Methylomirabilota</taxon>
        <taxon>Candidatus Methylomirabilia</taxon>
        <taxon>Candidatus Methylomirabilales</taxon>
        <taxon>Candidatus Methylomirabilaceae</taxon>
        <taxon>Candidatus Methylomirabilis</taxon>
    </lineage>
</organism>
<keyword evidence="5 10" id="KW-0808">Transferase</keyword>
<dbReference type="FunFam" id="3.40.50.11720:FF:000001">
    <property type="entry name" value="3-deoxy-D-manno-octulosonic acid transferase"/>
    <property type="match status" value="1"/>
</dbReference>
<evidence type="ECO:0000256" key="6">
    <source>
        <dbReference type="ARBA" id="ARBA00031445"/>
    </source>
</evidence>
<dbReference type="PANTHER" id="PTHR42755:SF1">
    <property type="entry name" value="3-DEOXY-D-MANNO-OCTULOSONIC ACID TRANSFERASE, MITOCHONDRIAL-RELATED"/>
    <property type="match status" value="1"/>
</dbReference>
<comment type="pathway">
    <text evidence="10">Bacterial outer membrane biogenesis; LPS core biosynthesis.</text>
</comment>
<name>A0A2T4TY17_9BACT</name>
<keyword evidence="10" id="KW-1003">Cell membrane</keyword>
<feature type="domain" description="3-deoxy-D-manno-octulosonic-acid transferase N-terminal" evidence="11">
    <location>
        <begin position="33"/>
        <end position="214"/>
    </location>
</feature>
<dbReference type="GO" id="GO:0009245">
    <property type="term" value="P:lipid A biosynthetic process"/>
    <property type="evidence" value="ECO:0007669"/>
    <property type="project" value="TreeGrafter"/>
</dbReference>
<dbReference type="SUPFAM" id="SSF53756">
    <property type="entry name" value="UDP-Glycosyltransferase/glycogen phosphorylase"/>
    <property type="match status" value="1"/>
</dbReference>
<keyword evidence="10" id="KW-0472">Membrane</keyword>
<dbReference type="AlphaFoldDB" id="A0A2T4TY17"/>
<feature type="active site" description="Proton acceptor" evidence="8">
    <location>
        <position position="64"/>
    </location>
</feature>
<evidence type="ECO:0000256" key="4">
    <source>
        <dbReference type="ARBA" id="ARBA00019077"/>
    </source>
</evidence>
<dbReference type="Proteomes" id="UP000241436">
    <property type="component" value="Unassembled WGS sequence"/>
</dbReference>
<evidence type="ECO:0000313" key="13">
    <source>
        <dbReference type="Proteomes" id="UP000241436"/>
    </source>
</evidence>
<dbReference type="GO" id="GO:0043842">
    <property type="term" value="F:Kdo transferase activity"/>
    <property type="evidence" value="ECO:0007669"/>
    <property type="project" value="UniProtKB-EC"/>
</dbReference>
<dbReference type="EC" id="2.4.99.12" evidence="3 10"/>
<dbReference type="OrthoDB" id="9789797at2"/>
<evidence type="ECO:0000313" key="12">
    <source>
        <dbReference type="EMBL" id="PTL35996.1"/>
    </source>
</evidence>
<dbReference type="RefSeq" id="WP_107562118.1">
    <property type="nucleotide sequence ID" value="NZ_NVQC01000020.1"/>
</dbReference>
<dbReference type="UniPathway" id="UPA00958"/>
<comment type="subcellular location">
    <subcellularLocation>
        <location evidence="1">Cell inner membrane</location>
        <topology evidence="1">Single-pass membrane protein</topology>
        <orientation evidence="1">Cytoplasmic side</orientation>
    </subcellularLocation>
    <subcellularLocation>
        <location evidence="10">Cell membrane</location>
    </subcellularLocation>
</comment>
<comment type="catalytic activity">
    <reaction evidence="7 10">
        <text>lipid IVA (E. coli) + CMP-3-deoxy-beta-D-manno-octulosonate = alpha-Kdo-(2-&gt;6)-lipid IVA (E. coli) + CMP + H(+)</text>
        <dbReference type="Rhea" id="RHEA:28066"/>
        <dbReference type="ChEBI" id="CHEBI:15378"/>
        <dbReference type="ChEBI" id="CHEBI:58603"/>
        <dbReference type="ChEBI" id="CHEBI:60364"/>
        <dbReference type="ChEBI" id="CHEBI:60377"/>
        <dbReference type="ChEBI" id="CHEBI:85987"/>
        <dbReference type="EC" id="2.4.99.12"/>
    </reaction>
</comment>
<dbReference type="EMBL" id="NVQC01000020">
    <property type="protein sequence ID" value="PTL35996.1"/>
    <property type="molecule type" value="Genomic_DNA"/>
</dbReference>
<evidence type="ECO:0000256" key="9">
    <source>
        <dbReference type="PIRSR" id="PIRSR639901-2"/>
    </source>
</evidence>
<dbReference type="InterPro" id="IPR038107">
    <property type="entry name" value="Glycos_transf_N_sf"/>
</dbReference>
<dbReference type="PANTHER" id="PTHR42755">
    <property type="entry name" value="3-DEOXY-MANNO-OCTULOSONATE CYTIDYLYLTRANSFERASE"/>
    <property type="match status" value="1"/>
</dbReference>
<evidence type="ECO:0000256" key="3">
    <source>
        <dbReference type="ARBA" id="ARBA00012621"/>
    </source>
</evidence>
<proteinExistence type="inferred from homology"/>
<evidence type="ECO:0000256" key="7">
    <source>
        <dbReference type="ARBA" id="ARBA00049183"/>
    </source>
</evidence>
<evidence type="ECO:0000256" key="10">
    <source>
        <dbReference type="RuleBase" id="RU365103"/>
    </source>
</evidence>
<feature type="site" description="Transition state stabilizer" evidence="9">
    <location>
        <position position="134"/>
    </location>
</feature>
<evidence type="ECO:0000256" key="5">
    <source>
        <dbReference type="ARBA" id="ARBA00022679"/>
    </source>
</evidence>
<keyword evidence="10" id="KW-0448">Lipopolysaccharide biosynthesis</keyword>
<dbReference type="Gene3D" id="3.40.50.11720">
    <property type="entry name" value="3-Deoxy-D-manno-octulosonic-acid transferase, N-terminal domain"/>
    <property type="match status" value="1"/>
</dbReference>
<evidence type="ECO:0000256" key="1">
    <source>
        <dbReference type="ARBA" id="ARBA00004388"/>
    </source>
</evidence>
<evidence type="ECO:0000256" key="8">
    <source>
        <dbReference type="PIRSR" id="PIRSR639901-1"/>
    </source>
</evidence>
<comment type="similarity">
    <text evidence="2">Belongs to the glycosyltransferase group 1 family. Glycosyltransferase 30 subfamily.</text>
</comment>